<dbReference type="Proteomes" id="UP001550044">
    <property type="component" value="Unassembled WGS sequence"/>
</dbReference>
<feature type="compositionally biased region" description="Basic and acidic residues" evidence="1">
    <location>
        <begin position="263"/>
        <end position="272"/>
    </location>
</feature>
<dbReference type="RefSeq" id="WP_356708146.1">
    <property type="nucleotide sequence ID" value="NZ_JBEXIP010000001.1"/>
</dbReference>
<proteinExistence type="predicted"/>
<organism evidence="2 3">
    <name type="scientific">Streptomyces sp. 900116325</name>
    <dbReference type="NCBI Taxonomy" id="3154295"/>
    <lineage>
        <taxon>Bacteria</taxon>
        <taxon>Bacillati</taxon>
        <taxon>Actinomycetota</taxon>
        <taxon>Actinomycetes</taxon>
        <taxon>Kitasatosporales</taxon>
        <taxon>Streptomycetaceae</taxon>
        <taxon>Streptomyces</taxon>
    </lineage>
</organism>
<feature type="region of interest" description="Disordered" evidence="1">
    <location>
        <begin position="1"/>
        <end position="20"/>
    </location>
</feature>
<feature type="region of interest" description="Disordered" evidence="1">
    <location>
        <begin position="249"/>
        <end position="272"/>
    </location>
</feature>
<accession>A0ABV2U0C3</accession>
<feature type="compositionally biased region" description="Low complexity" evidence="1">
    <location>
        <begin position="198"/>
        <end position="213"/>
    </location>
</feature>
<name>A0ABV2U0C3_9ACTN</name>
<keyword evidence="3" id="KW-1185">Reference proteome</keyword>
<protein>
    <submittedName>
        <fullName evidence="2">Uncharacterized protein</fullName>
    </submittedName>
</protein>
<feature type="compositionally biased region" description="Gly residues" evidence="1">
    <location>
        <begin position="252"/>
        <end position="262"/>
    </location>
</feature>
<sequence length="272" mass="28923">MTRGPRLRSSQRKKGRFGRRPGARFLRSSAVLAVVWGLSLCLAPSAVAGGSTTVLVSSPDSGKATALSVSDPRYAELEALLGPAGKGAKQRPQSMDAAMGTRQINVTWMVLDLEPMRTDRVFPGDDPDTIWIHTASEVPYTFRGYWHRAKNPARLVKLFTELGLMGRTNNQDAYARLFPQAWDNKKMSLPMDPLAGLASEPATSPSAAADTAKASGSGGRFDGVWWAVPGLVAGAALALALRPLAARRRGDGGGGGGWGGRESGPRQELLDL</sequence>
<gene>
    <name evidence="2" type="ORF">ABZV61_00545</name>
</gene>
<evidence type="ECO:0000313" key="2">
    <source>
        <dbReference type="EMBL" id="MET8431285.1"/>
    </source>
</evidence>
<comment type="caution">
    <text evidence="2">The sequence shown here is derived from an EMBL/GenBank/DDBJ whole genome shotgun (WGS) entry which is preliminary data.</text>
</comment>
<dbReference type="EMBL" id="JBEXIP010000001">
    <property type="protein sequence ID" value="MET8431285.1"/>
    <property type="molecule type" value="Genomic_DNA"/>
</dbReference>
<evidence type="ECO:0000256" key="1">
    <source>
        <dbReference type="SAM" id="MobiDB-lite"/>
    </source>
</evidence>
<feature type="region of interest" description="Disordered" evidence="1">
    <location>
        <begin position="193"/>
        <end position="213"/>
    </location>
</feature>
<reference evidence="2 3" key="1">
    <citation type="submission" date="2024-06" db="EMBL/GenBank/DDBJ databases">
        <title>The Natural Products Discovery Center: Release of the First 8490 Sequenced Strains for Exploring Actinobacteria Biosynthetic Diversity.</title>
        <authorList>
            <person name="Kalkreuter E."/>
            <person name="Kautsar S.A."/>
            <person name="Yang D."/>
            <person name="Bader C.D."/>
            <person name="Teijaro C.N."/>
            <person name="Fluegel L."/>
            <person name="Davis C.M."/>
            <person name="Simpson J.R."/>
            <person name="Lauterbach L."/>
            <person name="Steele A.D."/>
            <person name="Gui C."/>
            <person name="Meng S."/>
            <person name="Li G."/>
            <person name="Viehrig K."/>
            <person name="Ye F."/>
            <person name="Su P."/>
            <person name="Kiefer A.F."/>
            <person name="Nichols A."/>
            <person name="Cepeda A.J."/>
            <person name="Yan W."/>
            <person name="Fan B."/>
            <person name="Jiang Y."/>
            <person name="Adhikari A."/>
            <person name="Zheng C.-J."/>
            <person name="Schuster L."/>
            <person name="Cowan T.M."/>
            <person name="Smanski M.J."/>
            <person name="Chevrette M.G."/>
            <person name="De Carvalho L.P.S."/>
            <person name="Shen B."/>
        </authorList>
    </citation>
    <scope>NUCLEOTIDE SEQUENCE [LARGE SCALE GENOMIC DNA]</scope>
    <source>
        <strain evidence="2 3">NPDC005137</strain>
    </source>
</reference>
<evidence type="ECO:0000313" key="3">
    <source>
        <dbReference type="Proteomes" id="UP001550044"/>
    </source>
</evidence>